<protein>
    <submittedName>
        <fullName evidence="1">Uncharacterized protein</fullName>
    </submittedName>
</protein>
<accession>A0A0A9D588</accession>
<dbReference type="AlphaFoldDB" id="A0A0A9D588"/>
<sequence>MQSPRSWSLRVQASLVRNCCGPSFPGH</sequence>
<organism evidence="1">
    <name type="scientific">Arundo donax</name>
    <name type="common">Giant reed</name>
    <name type="synonym">Donax arundinaceus</name>
    <dbReference type="NCBI Taxonomy" id="35708"/>
    <lineage>
        <taxon>Eukaryota</taxon>
        <taxon>Viridiplantae</taxon>
        <taxon>Streptophyta</taxon>
        <taxon>Embryophyta</taxon>
        <taxon>Tracheophyta</taxon>
        <taxon>Spermatophyta</taxon>
        <taxon>Magnoliopsida</taxon>
        <taxon>Liliopsida</taxon>
        <taxon>Poales</taxon>
        <taxon>Poaceae</taxon>
        <taxon>PACMAD clade</taxon>
        <taxon>Arundinoideae</taxon>
        <taxon>Arundineae</taxon>
        <taxon>Arundo</taxon>
    </lineage>
</organism>
<evidence type="ECO:0000313" key="1">
    <source>
        <dbReference type="EMBL" id="JAD81858.1"/>
    </source>
</evidence>
<reference evidence="1" key="2">
    <citation type="journal article" date="2015" name="Data Brief">
        <title>Shoot transcriptome of the giant reed, Arundo donax.</title>
        <authorList>
            <person name="Barrero R.A."/>
            <person name="Guerrero F.D."/>
            <person name="Moolhuijzen P."/>
            <person name="Goolsby J.A."/>
            <person name="Tidwell J."/>
            <person name="Bellgard S.E."/>
            <person name="Bellgard M.I."/>
        </authorList>
    </citation>
    <scope>NUCLEOTIDE SEQUENCE</scope>
    <source>
        <tissue evidence="1">Shoot tissue taken approximately 20 cm above the soil surface</tissue>
    </source>
</reference>
<name>A0A0A9D588_ARUDO</name>
<dbReference type="EMBL" id="GBRH01216037">
    <property type="protein sequence ID" value="JAD81858.1"/>
    <property type="molecule type" value="Transcribed_RNA"/>
</dbReference>
<proteinExistence type="predicted"/>
<reference evidence="1" key="1">
    <citation type="submission" date="2014-09" db="EMBL/GenBank/DDBJ databases">
        <authorList>
            <person name="Magalhaes I.L.F."/>
            <person name="Oliveira U."/>
            <person name="Santos F.R."/>
            <person name="Vidigal T.H.D.A."/>
            <person name="Brescovit A.D."/>
            <person name="Santos A.J."/>
        </authorList>
    </citation>
    <scope>NUCLEOTIDE SEQUENCE</scope>
    <source>
        <tissue evidence="1">Shoot tissue taken approximately 20 cm above the soil surface</tissue>
    </source>
</reference>